<keyword evidence="2 5" id="KW-0328">Glycosyltransferase</keyword>
<organism evidence="5 6">
    <name type="scientific">Candidatus Rothia avicola</name>
    <dbReference type="NCBI Taxonomy" id="2840478"/>
    <lineage>
        <taxon>Bacteria</taxon>
        <taxon>Bacillati</taxon>
        <taxon>Actinomycetota</taxon>
        <taxon>Actinomycetes</taxon>
        <taxon>Micrococcales</taxon>
        <taxon>Micrococcaceae</taxon>
        <taxon>Rothia</taxon>
    </lineage>
</organism>
<dbReference type="SUPFAM" id="SSF53448">
    <property type="entry name" value="Nucleotide-diphospho-sugar transferases"/>
    <property type="match status" value="1"/>
</dbReference>
<feature type="domain" description="Glycosyltransferase 2-like" evidence="4">
    <location>
        <begin position="20"/>
        <end position="142"/>
    </location>
</feature>
<dbReference type="EMBL" id="DXCN01000046">
    <property type="protein sequence ID" value="HIY95189.1"/>
    <property type="molecule type" value="Genomic_DNA"/>
</dbReference>
<reference evidence="5" key="2">
    <citation type="submission" date="2021-04" db="EMBL/GenBank/DDBJ databases">
        <authorList>
            <person name="Gilroy R."/>
        </authorList>
    </citation>
    <scope>NUCLEOTIDE SEQUENCE</scope>
    <source>
        <strain evidence="5">ChiHjej12B11-9195</strain>
    </source>
</reference>
<dbReference type="PANTHER" id="PTHR43685">
    <property type="entry name" value="GLYCOSYLTRANSFERASE"/>
    <property type="match status" value="1"/>
</dbReference>
<reference evidence="5" key="1">
    <citation type="journal article" date="2021" name="PeerJ">
        <title>Extensive microbial diversity within the chicken gut microbiome revealed by metagenomics and culture.</title>
        <authorList>
            <person name="Gilroy R."/>
            <person name="Ravi A."/>
            <person name="Getino M."/>
            <person name="Pursley I."/>
            <person name="Horton D.L."/>
            <person name="Alikhan N.F."/>
            <person name="Baker D."/>
            <person name="Gharbi K."/>
            <person name="Hall N."/>
            <person name="Watson M."/>
            <person name="Adriaenssens E.M."/>
            <person name="Foster-Nyarko E."/>
            <person name="Jarju S."/>
            <person name="Secka A."/>
            <person name="Antonio M."/>
            <person name="Oren A."/>
            <person name="Chaudhuri R.R."/>
            <person name="La Ragione R."/>
            <person name="Hildebrand F."/>
            <person name="Pallen M.J."/>
        </authorList>
    </citation>
    <scope>NUCLEOTIDE SEQUENCE</scope>
    <source>
        <strain evidence="5">ChiHjej12B11-9195</strain>
    </source>
</reference>
<dbReference type="Pfam" id="PF00535">
    <property type="entry name" value="Glycos_transf_2"/>
    <property type="match status" value="1"/>
</dbReference>
<comment type="similarity">
    <text evidence="1">Belongs to the glycosyltransferase 2 family.</text>
</comment>
<dbReference type="AlphaFoldDB" id="A0A9D2CPM4"/>
<protein>
    <submittedName>
        <fullName evidence="5">Glycosyltransferase</fullName>
        <ecNumber evidence="5">2.4.-.-</ecNumber>
    </submittedName>
</protein>
<evidence type="ECO:0000313" key="5">
    <source>
        <dbReference type="EMBL" id="HIY95189.1"/>
    </source>
</evidence>
<name>A0A9D2CPM4_9MICC</name>
<evidence type="ECO:0000313" key="6">
    <source>
        <dbReference type="Proteomes" id="UP000824134"/>
    </source>
</evidence>
<dbReference type="InterPro" id="IPR050834">
    <property type="entry name" value="Glycosyltransf_2"/>
</dbReference>
<dbReference type="InterPro" id="IPR029044">
    <property type="entry name" value="Nucleotide-diphossugar_trans"/>
</dbReference>
<evidence type="ECO:0000256" key="1">
    <source>
        <dbReference type="ARBA" id="ARBA00006739"/>
    </source>
</evidence>
<evidence type="ECO:0000259" key="4">
    <source>
        <dbReference type="Pfam" id="PF00535"/>
    </source>
</evidence>
<comment type="caution">
    <text evidence="5">The sequence shown here is derived from an EMBL/GenBank/DDBJ whole genome shotgun (WGS) entry which is preliminary data.</text>
</comment>
<evidence type="ECO:0000256" key="2">
    <source>
        <dbReference type="ARBA" id="ARBA00022676"/>
    </source>
</evidence>
<dbReference type="PANTHER" id="PTHR43685:SF5">
    <property type="entry name" value="GLYCOSYLTRANSFERASE EPSE-RELATED"/>
    <property type="match status" value="1"/>
</dbReference>
<dbReference type="Proteomes" id="UP000824134">
    <property type="component" value="Unassembled WGS sequence"/>
</dbReference>
<dbReference type="Gene3D" id="3.90.550.10">
    <property type="entry name" value="Spore Coat Polysaccharide Biosynthesis Protein SpsA, Chain A"/>
    <property type="match status" value="1"/>
</dbReference>
<dbReference type="EC" id="2.4.-.-" evidence="5"/>
<evidence type="ECO:0000256" key="3">
    <source>
        <dbReference type="ARBA" id="ARBA00022679"/>
    </source>
</evidence>
<sequence>MEKIEGALAVIVRSGELNRWVDEAMKSALQSDGIDLKVVLVLNGPKISLDATQIQSEEEQYPWLTDSRVLVLRFNHYLGMSGSIIEGIKHVNTEYIANLDGDDIVLPQRFAKQLEYLQSHPDCVLVGARAHMIDEDDQQIGDLKSVVSADVRKSLFLFNPIPHSSVMFRKSAYDKIGGHTPGLDQCEDYDLTLRIGTLGKVAVLPDFLVLYRVHTSNLSKGAAPRGPHVDCVTRGRRQLAKALGVPAVLALPPHLLWRGVQFVRASGLIRPLHEYFTYFKHS</sequence>
<keyword evidence="3 5" id="KW-0808">Transferase</keyword>
<dbReference type="GO" id="GO:0016757">
    <property type="term" value="F:glycosyltransferase activity"/>
    <property type="evidence" value="ECO:0007669"/>
    <property type="project" value="UniProtKB-KW"/>
</dbReference>
<dbReference type="InterPro" id="IPR001173">
    <property type="entry name" value="Glyco_trans_2-like"/>
</dbReference>
<proteinExistence type="inferred from homology"/>
<accession>A0A9D2CPM4</accession>
<gene>
    <name evidence="5" type="ORF">H9821_05940</name>
</gene>